<protein>
    <recommendedName>
        <fullName evidence="1">DUF5689 domain-containing protein</fullName>
    </recommendedName>
</protein>
<feature type="domain" description="DUF5689" evidence="1">
    <location>
        <begin position="22"/>
        <end position="220"/>
    </location>
</feature>
<gene>
    <name evidence="2" type="ordered locus">Phep_0572</name>
</gene>
<sequence length="508" mass="53998">MGCKRDSDYVAATPSIYIANFDLRKIYTGTDVTLTTENMRGATYLRGQVISDHSGNNMPAGLLVIQNLRKTGNGIDSLRGMSVNIGADAAKYVPGDSVHVKIEGGVLKRVNGILQITGVSASDVTKIASGKPIMAPRGFANLIAALPDRYESTLINIVKGTYNPLLGPNDILAGDKILNDGSSDIILHTEANATFANIKPPFKGNYLGVLFNRVGQDGKLIPEHRLRTASDLIVRGSTADVPEFVITGFINDPAGTDANNEYIQFRATKNINFAVTPFSVITTNNAGSAPPTGAPVNGWATGQLRTYKINLTSGSVVKGEFFYVGGNKKLINSTSSTSMAASKWISAIDYNKASDRFNSGSTTTGTATTNLLANSGNAFGMAVFRGIEVTLNTIPIDVVFVHDGGSLYQAGPAPSYGVGYRIGDTDVYDVIEPVSGTPQPYFLAGTNKQKFTYVTPGVSNDDGYFYILGGTFDTVQGKWVNARSQTIYQLSKTSTVAEIEGGNATVIK</sequence>
<evidence type="ECO:0000259" key="1">
    <source>
        <dbReference type="Pfam" id="PF18942"/>
    </source>
</evidence>
<dbReference type="AlphaFoldDB" id="C6Y0N3"/>
<dbReference type="KEGG" id="phe:Phep_0572"/>
<dbReference type="HOGENOM" id="CLU_537355_0_0_10"/>
<proteinExistence type="predicted"/>
<dbReference type="eggNOG" id="COG3391">
    <property type="taxonomic scope" value="Bacteria"/>
</dbReference>
<name>C6Y0N3_PEDHD</name>
<keyword evidence="3" id="KW-1185">Reference proteome</keyword>
<dbReference type="Pfam" id="PF18942">
    <property type="entry name" value="DUF5689"/>
    <property type="match status" value="1"/>
</dbReference>
<dbReference type="STRING" id="485917.Phep_0572"/>
<evidence type="ECO:0000313" key="3">
    <source>
        <dbReference type="Proteomes" id="UP000000852"/>
    </source>
</evidence>
<dbReference type="InterPro" id="IPR043744">
    <property type="entry name" value="DUF5689"/>
</dbReference>
<evidence type="ECO:0000313" key="2">
    <source>
        <dbReference type="EMBL" id="ACU02794.1"/>
    </source>
</evidence>
<dbReference type="Proteomes" id="UP000000852">
    <property type="component" value="Chromosome"/>
</dbReference>
<accession>C6Y0N3</accession>
<reference evidence="2 3" key="1">
    <citation type="journal article" date="2009" name="Stand. Genomic Sci.">
        <title>Complete genome sequence of Pedobacter heparinus type strain (HIM 762-3).</title>
        <authorList>
            <person name="Han C."/>
            <person name="Spring S."/>
            <person name="Lapidus A."/>
            <person name="Del Rio T.G."/>
            <person name="Tice H."/>
            <person name="Copeland A."/>
            <person name="Cheng J.F."/>
            <person name="Lucas S."/>
            <person name="Chen F."/>
            <person name="Nolan M."/>
            <person name="Bruce D."/>
            <person name="Goodwin L."/>
            <person name="Pitluck S."/>
            <person name="Ivanova N."/>
            <person name="Mavromatis K."/>
            <person name="Mikhailova N."/>
            <person name="Pati A."/>
            <person name="Chen A."/>
            <person name="Palaniappan K."/>
            <person name="Land M."/>
            <person name="Hauser L."/>
            <person name="Chang Y.J."/>
            <person name="Jeffries C.C."/>
            <person name="Saunders E."/>
            <person name="Chertkov O."/>
            <person name="Brettin T."/>
            <person name="Goker M."/>
            <person name="Rohde M."/>
            <person name="Bristow J."/>
            <person name="Eisen J.A."/>
            <person name="Markowitz V."/>
            <person name="Hugenholtz P."/>
            <person name="Kyrpides N.C."/>
            <person name="Klenk H.P."/>
            <person name="Detter J.C."/>
        </authorList>
    </citation>
    <scope>NUCLEOTIDE SEQUENCE [LARGE SCALE GENOMIC DNA]</scope>
    <source>
        <strain evidence="3">ATCC 13125 / DSM 2366 / CIP 104194 / JCM 7457 / NBRC 12017 / NCIMB 9290 / NRRL B-14731 / HIM 762-3</strain>
    </source>
</reference>
<dbReference type="EMBL" id="CP001681">
    <property type="protein sequence ID" value="ACU02794.1"/>
    <property type="molecule type" value="Genomic_DNA"/>
</dbReference>
<organism evidence="2 3">
    <name type="scientific">Pedobacter heparinus (strain ATCC 13125 / DSM 2366 / CIP 104194 / JCM 7457 / NBRC 12017 / NCIMB 9290 / NRRL B-14731 / HIM 762-3)</name>
    <dbReference type="NCBI Taxonomy" id="485917"/>
    <lineage>
        <taxon>Bacteria</taxon>
        <taxon>Pseudomonadati</taxon>
        <taxon>Bacteroidota</taxon>
        <taxon>Sphingobacteriia</taxon>
        <taxon>Sphingobacteriales</taxon>
        <taxon>Sphingobacteriaceae</taxon>
        <taxon>Pedobacter</taxon>
    </lineage>
</organism>